<evidence type="ECO:0000313" key="1">
    <source>
        <dbReference type="EMBL" id="KAG0439608.1"/>
    </source>
</evidence>
<accession>A0AC60QQQ5</accession>
<comment type="caution">
    <text evidence="1">The sequence shown here is derived from an EMBL/GenBank/DDBJ whole genome shotgun (WGS) entry which is preliminary data.</text>
</comment>
<proteinExistence type="predicted"/>
<keyword evidence="2" id="KW-1185">Reference proteome</keyword>
<organism evidence="1 2">
    <name type="scientific">Ixodes persulcatus</name>
    <name type="common">Taiga tick</name>
    <dbReference type="NCBI Taxonomy" id="34615"/>
    <lineage>
        <taxon>Eukaryota</taxon>
        <taxon>Metazoa</taxon>
        <taxon>Ecdysozoa</taxon>
        <taxon>Arthropoda</taxon>
        <taxon>Chelicerata</taxon>
        <taxon>Arachnida</taxon>
        <taxon>Acari</taxon>
        <taxon>Parasitiformes</taxon>
        <taxon>Ixodida</taxon>
        <taxon>Ixodoidea</taxon>
        <taxon>Ixodidae</taxon>
        <taxon>Ixodinae</taxon>
        <taxon>Ixodes</taxon>
    </lineage>
</organism>
<protein>
    <submittedName>
        <fullName evidence="1">Uncharacterized protein</fullName>
    </submittedName>
</protein>
<name>A0AC60QQQ5_IXOPE</name>
<dbReference type="Proteomes" id="UP000805193">
    <property type="component" value="Unassembled WGS sequence"/>
</dbReference>
<dbReference type="EMBL" id="JABSTQ010005317">
    <property type="protein sequence ID" value="KAG0439608.1"/>
    <property type="molecule type" value="Genomic_DNA"/>
</dbReference>
<reference evidence="1 2" key="1">
    <citation type="journal article" date="2020" name="Cell">
        <title>Large-Scale Comparative Analyses of Tick Genomes Elucidate Their Genetic Diversity and Vector Capacities.</title>
        <authorList>
            <consortium name="Tick Genome and Microbiome Consortium (TIGMIC)"/>
            <person name="Jia N."/>
            <person name="Wang J."/>
            <person name="Shi W."/>
            <person name="Du L."/>
            <person name="Sun Y."/>
            <person name="Zhan W."/>
            <person name="Jiang J.F."/>
            <person name="Wang Q."/>
            <person name="Zhang B."/>
            <person name="Ji P."/>
            <person name="Bell-Sakyi L."/>
            <person name="Cui X.M."/>
            <person name="Yuan T.T."/>
            <person name="Jiang B.G."/>
            <person name="Yang W.F."/>
            <person name="Lam T.T."/>
            <person name="Chang Q.C."/>
            <person name="Ding S.J."/>
            <person name="Wang X.J."/>
            <person name="Zhu J.G."/>
            <person name="Ruan X.D."/>
            <person name="Zhao L."/>
            <person name="Wei J.T."/>
            <person name="Ye R.Z."/>
            <person name="Que T.C."/>
            <person name="Du C.H."/>
            <person name="Zhou Y.H."/>
            <person name="Cheng J.X."/>
            <person name="Dai P.F."/>
            <person name="Guo W.B."/>
            <person name="Han X.H."/>
            <person name="Huang E.J."/>
            <person name="Li L.F."/>
            <person name="Wei W."/>
            <person name="Gao Y.C."/>
            <person name="Liu J.Z."/>
            <person name="Shao H.Z."/>
            <person name="Wang X."/>
            <person name="Wang C.C."/>
            <person name="Yang T.C."/>
            <person name="Huo Q.B."/>
            <person name="Li W."/>
            <person name="Chen H.Y."/>
            <person name="Chen S.E."/>
            <person name="Zhou L.G."/>
            <person name="Ni X.B."/>
            <person name="Tian J.H."/>
            <person name="Sheng Y."/>
            <person name="Liu T."/>
            <person name="Pan Y.S."/>
            <person name="Xia L.Y."/>
            <person name="Li J."/>
            <person name="Zhao F."/>
            <person name="Cao W.C."/>
        </authorList>
    </citation>
    <scope>NUCLEOTIDE SEQUENCE [LARGE SCALE GENOMIC DNA]</scope>
    <source>
        <strain evidence="1">Iper-2018</strain>
    </source>
</reference>
<evidence type="ECO:0000313" key="2">
    <source>
        <dbReference type="Proteomes" id="UP000805193"/>
    </source>
</evidence>
<sequence length="415" mass="47389">MAARLLDPVNLDVLRRSKTFVTWNDRCNRPTPRDFAYAGLEFCSETRRVFCQQCPFTIQEVDWKNVHLHPRDLHRKINCKFLEIYRDPRLDVVDRLPIVANHSPPIYDKYASPSTRASTFPEKIAESGKAFAEAGFFCPRRPGEREYPVKTPIRRHTTNSTNSTKTPTVGTSVAHNLEQTKTKNVSGSIVSNEMVITIICFHCGVEIFALVGRVDADDPWGLHAHYSPNCVYLRVKKSYHFIRDALIKFVRSEMYWAILFYEIDALIQNPIYRGEIVSMLYSANLSHPKNVMYLLEAAQRRGIFPYDSVFSRVQDLPPFDHLARRGRHNRQQIDIVDMGHVPDSFYSGAAIVRPHSSGSSFNAGTKLCALCRLAFANIAYLPCGHCVSCFDCTVFKKRCISCNANIEFVSRIYFG</sequence>
<gene>
    <name evidence="1" type="ORF">HPB47_016583</name>
</gene>